<dbReference type="Proteomes" id="UP001055712">
    <property type="component" value="Unassembled WGS sequence"/>
</dbReference>
<dbReference type="InterPro" id="IPR051023">
    <property type="entry name" value="PP2A_Regulatory_Subunit_A"/>
</dbReference>
<feature type="repeat" description="HEAT" evidence="3">
    <location>
        <begin position="200"/>
        <end position="237"/>
    </location>
</feature>
<dbReference type="InterPro" id="IPR016024">
    <property type="entry name" value="ARM-type_fold"/>
</dbReference>
<dbReference type="InterPro" id="IPR005804">
    <property type="entry name" value="FA_desaturase_dom"/>
</dbReference>
<evidence type="ECO:0000256" key="4">
    <source>
        <dbReference type="SAM" id="Phobius"/>
    </source>
</evidence>
<feature type="repeat" description="HEAT" evidence="3">
    <location>
        <begin position="161"/>
        <end position="199"/>
    </location>
</feature>
<comment type="caution">
    <text evidence="6">The sequence shown here is derived from an EMBL/GenBank/DDBJ whole genome shotgun (WGS) entry which is preliminary data.</text>
</comment>
<dbReference type="InterPro" id="IPR021133">
    <property type="entry name" value="HEAT_type_2"/>
</dbReference>
<dbReference type="InterPro" id="IPR054573">
    <property type="entry name" value="PP2A/SF3B1-like_HEAT"/>
</dbReference>
<evidence type="ECO:0000256" key="1">
    <source>
        <dbReference type="ARBA" id="ARBA00022737"/>
    </source>
</evidence>
<reference evidence="6" key="2">
    <citation type="submission" date="2020-11" db="EMBL/GenBank/DDBJ databases">
        <authorList>
            <person name="Cecchin M."/>
            <person name="Marcolungo L."/>
            <person name="Rossato M."/>
            <person name="Girolomoni L."/>
            <person name="Cosentino E."/>
            <person name="Cuine S."/>
            <person name="Li-Beisson Y."/>
            <person name="Delledonne M."/>
            <person name="Ballottari M."/>
        </authorList>
    </citation>
    <scope>NUCLEOTIDE SEQUENCE</scope>
    <source>
        <strain evidence="6">211/11P</strain>
        <tissue evidence="6">Whole cell</tissue>
    </source>
</reference>
<dbReference type="PANTHER" id="PTHR10648">
    <property type="entry name" value="SERINE/THREONINE-PROTEIN PHOSPHATASE PP2A 65 KDA REGULATORY SUBUNIT"/>
    <property type="match status" value="1"/>
</dbReference>
<keyword evidence="4" id="KW-1133">Transmembrane helix</keyword>
<dbReference type="Pfam" id="PF00487">
    <property type="entry name" value="FA_desaturase"/>
    <property type="match status" value="1"/>
</dbReference>
<dbReference type="SUPFAM" id="SSF48371">
    <property type="entry name" value="ARM repeat"/>
    <property type="match status" value="1"/>
</dbReference>
<sequence>MAELALAPVALLIDSLRSSDSAQRLTSVKKLTVIGKALGEERTRRELIPFVNESVDDEDEILLALAEELGEFVPLVGGAQYAHFLLPPLEALATVDETVVRERAVVSICSVTAQMMAGNVQEHLLPLLQRLASREWPARVSACKLFSTAYPPAQEQSRGELRAAFLKLCHDETPMVRRAAAQAMAPFSETLESQHIREDVLPAFVDLTRDDQDSVRLIAVEAAGALAKVLPREEVANPVMPAVVQCSQDKSWRVRYNAVQQLPALAEALGAEAASSELLPLYLQLLRDNEPEVRTAATSKVSAFARLIPVSDVTSQLLPRVKDIGGDANQLVRSALATVVMELAPILGKGDTVEQLLPLFLSLLKDDWPDVRLAIIGKLQAVNQVIGIELLAQTLLPAVEDLATDKHWRVRQAIIEHTPMLATQLGAELFQQKLGRQCMLWLQDTVFSIREAAIQVLQAVAKEFGPDWTRDHIVPQVLSLMNSDNYLHRMTVLSAIGALAGSVHKDVVHNSMLPAVVACSKDRVPNVKFNAAKILQQLAALSDPPAVNQTIRPCLAELVTDKDSDVRFFAQSSLAIDPAADIDCSGMTCICLARAPAGVATVSRSSHANRAVAPRLPARRLSRTAGAAAADSLIGLAPCPPSVGQLSDTERQELAKQFGFRSIGKELPNDVTLQDIIKSMPAEVFELNMWKAWSAVFIAVASFAASLYLISICPAPLLPLAWALSGTAMTGWFVVGHDCGHRSFSKNKLVEDIVGTLMFMPLIYPFDPWRIKHNQHHAHTNKLVEDTAWHPVQRESMEKWGKVESFIYRTFLGSPLKLWASIGHWWIWHFDLSKYTEQQKPRVLVSLAAVGLFMAVGWPLIVYYTGWWGLVKFWLMPWLGYHFWMSTFTVVHHTAPHIPFKPAGEWNAAKAQLSGTVHCDYPRWVEFLCFDINVHVPHHVMSKIPWYNLRAATDSLRQNWGEYMTEASFNWRMLKAVVTHCHVHDEEHNYVPFDAGQPQEDKFLKLQRRFWPSV</sequence>
<dbReference type="Pfam" id="PF22646">
    <property type="entry name" value="PPP2R1A-like_HEAT"/>
    <property type="match status" value="1"/>
</dbReference>
<proteinExistence type="inferred from homology"/>
<organism evidence="6 7">
    <name type="scientific">Chlorella vulgaris</name>
    <name type="common">Green alga</name>
    <dbReference type="NCBI Taxonomy" id="3077"/>
    <lineage>
        <taxon>Eukaryota</taxon>
        <taxon>Viridiplantae</taxon>
        <taxon>Chlorophyta</taxon>
        <taxon>core chlorophytes</taxon>
        <taxon>Trebouxiophyceae</taxon>
        <taxon>Chlorellales</taxon>
        <taxon>Chlorellaceae</taxon>
        <taxon>Chlorella clade</taxon>
        <taxon>Chlorella</taxon>
    </lineage>
</organism>
<dbReference type="OrthoDB" id="340346at2759"/>
<dbReference type="GO" id="GO:0019888">
    <property type="term" value="F:protein phosphatase regulator activity"/>
    <property type="evidence" value="ECO:0007669"/>
    <property type="project" value="TreeGrafter"/>
</dbReference>
<keyword evidence="7" id="KW-1185">Reference proteome</keyword>
<dbReference type="GO" id="GO:0006629">
    <property type="term" value="P:lipid metabolic process"/>
    <property type="evidence" value="ECO:0007669"/>
    <property type="project" value="InterPro"/>
</dbReference>
<feature type="repeat" description="HEAT" evidence="3">
    <location>
        <begin position="278"/>
        <end position="316"/>
    </location>
</feature>
<evidence type="ECO:0000313" key="7">
    <source>
        <dbReference type="Proteomes" id="UP001055712"/>
    </source>
</evidence>
<dbReference type="FunFam" id="1.25.10.10:FF:000062">
    <property type="entry name" value="Serine/threonine-protein phosphatase 2A regulatory subunit A alpha isoform"/>
    <property type="match status" value="1"/>
</dbReference>
<accession>A0A9D4YYY0</accession>
<comment type="similarity">
    <text evidence="2">Belongs to the phosphatase 2A regulatory subunit A family.</text>
</comment>
<dbReference type="Pfam" id="PF20168">
    <property type="entry name" value="PDS5"/>
    <property type="match status" value="1"/>
</dbReference>
<dbReference type="AlphaFoldDB" id="A0A9D4YYY0"/>
<dbReference type="EMBL" id="SIDB01000003">
    <property type="protein sequence ID" value="KAI3434467.1"/>
    <property type="molecule type" value="Genomic_DNA"/>
</dbReference>
<feature type="repeat" description="HEAT" evidence="3">
    <location>
        <begin position="239"/>
        <end position="277"/>
    </location>
</feature>
<feature type="transmembrane region" description="Helical" evidence="4">
    <location>
        <begin position="843"/>
        <end position="861"/>
    </location>
</feature>
<dbReference type="GO" id="GO:0000159">
    <property type="term" value="C:protein phosphatase type 2A complex"/>
    <property type="evidence" value="ECO:0007669"/>
    <property type="project" value="UniProtKB-ARBA"/>
</dbReference>
<feature type="repeat" description="HEAT" evidence="3">
    <location>
        <begin position="356"/>
        <end position="394"/>
    </location>
</feature>
<dbReference type="GO" id="GO:0005634">
    <property type="term" value="C:nucleus"/>
    <property type="evidence" value="ECO:0007669"/>
    <property type="project" value="TreeGrafter"/>
</dbReference>
<gene>
    <name evidence="6" type="ORF">D9Q98_002544</name>
</gene>
<dbReference type="InterPro" id="IPR011989">
    <property type="entry name" value="ARM-like"/>
</dbReference>
<dbReference type="PANTHER" id="PTHR10648:SF4">
    <property type="entry name" value="PROTEIN PHOSPHATASE 2 (FORMERLY 2A), REGULATORY SUBUNIT A, BETA ISOFORM-RELATED"/>
    <property type="match status" value="1"/>
</dbReference>
<keyword evidence="4" id="KW-0472">Membrane</keyword>
<feature type="transmembrane region" description="Helical" evidence="4">
    <location>
        <begin position="717"/>
        <end position="737"/>
    </location>
</feature>
<keyword evidence="1" id="KW-0677">Repeat</keyword>
<feature type="repeat" description="HEAT" evidence="3">
    <location>
        <begin position="395"/>
        <end position="433"/>
    </location>
</feature>
<keyword evidence="4" id="KW-0812">Transmembrane</keyword>
<reference evidence="6" key="1">
    <citation type="journal article" date="2019" name="Plant J.">
        <title>Chlorella vulgaris genome assembly and annotation reveals the molecular basis for metabolic acclimation to high light conditions.</title>
        <authorList>
            <person name="Cecchin M."/>
            <person name="Marcolungo L."/>
            <person name="Rossato M."/>
            <person name="Girolomoni L."/>
            <person name="Cosentino E."/>
            <person name="Cuine S."/>
            <person name="Li-Beisson Y."/>
            <person name="Delledonne M."/>
            <person name="Ballottari M."/>
        </authorList>
    </citation>
    <scope>NUCLEOTIDE SEQUENCE</scope>
    <source>
        <strain evidence="6">211/11P</strain>
    </source>
</reference>
<dbReference type="Gene3D" id="1.25.10.10">
    <property type="entry name" value="Leucine-rich Repeat Variant"/>
    <property type="match status" value="1"/>
</dbReference>
<feature type="transmembrane region" description="Helical" evidence="4">
    <location>
        <begin position="690"/>
        <end position="710"/>
    </location>
</feature>
<dbReference type="SMART" id="SM01349">
    <property type="entry name" value="TOG"/>
    <property type="match status" value="1"/>
</dbReference>
<feature type="repeat" description="HEAT" evidence="3">
    <location>
        <begin position="317"/>
        <end position="355"/>
    </location>
</feature>
<feature type="domain" description="TOG" evidence="5">
    <location>
        <begin position="115"/>
        <end position="330"/>
    </location>
</feature>
<evidence type="ECO:0000256" key="3">
    <source>
        <dbReference type="PROSITE-ProRule" id="PRU00103"/>
    </source>
</evidence>
<dbReference type="GO" id="GO:0005829">
    <property type="term" value="C:cytosol"/>
    <property type="evidence" value="ECO:0007669"/>
    <property type="project" value="TreeGrafter"/>
</dbReference>
<dbReference type="PROSITE" id="PS50077">
    <property type="entry name" value="HEAT_REPEAT"/>
    <property type="match status" value="8"/>
</dbReference>
<name>A0A9D4YYY0_CHLVU</name>
<protein>
    <recommendedName>
        <fullName evidence="5">TOG domain-containing protein</fullName>
    </recommendedName>
</protein>
<dbReference type="InterPro" id="IPR034085">
    <property type="entry name" value="TOG"/>
</dbReference>
<evidence type="ECO:0000313" key="6">
    <source>
        <dbReference type="EMBL" id="KAI3434467.1"/>
    </source>
</evidence>
<dbReference type="CDD" id="cd03507">
    <property type="entry name" value="Delta12-FADS-like"/>
    <property type="match status" value="1"/>
</dbReference>
<evidence type="ECO:0000259" key="5">
    <source>
        <dbReference type="SMART" id="SM01349"/>
    </source>
</evidence>
<evidence type="ECO:0000256" key="2">
    <source>
        <dbReference type="ARBA" id="ARBA00038332"/>
    </source>
</evidence>
<feature type="repeat" description="HEAT" evidence="3">
    <location>
        <begin position="512"/>
        <end position="550"/>
    </location>
</feature>